<organism evidence="1 2">
    <name type="scientific">Monilinia fructicola</name>
    <name type="common">Brown rot fungus</name>
    <name type="synonym">Ciboria fructicola</name>
    <dbReference type="NCBI Taxonomy" id="38448"/>
    <lineage>
        <taxon>Eukaryota</taxon>
        <taxon>Fungi</taxon>
        <taxon>Dikarya</taxon>
        <taxon>Ascomycota</taxon>
        <taxon>Pezizomycotina</taxon>
        <taxon>Leotiomycetes</taxon>
        <taxon>Helotiales</taxon>
        <taxon>Sclerotiniaceae</taxon>
        <taxon>Monilinia</taxon>
    </lineage>
</organism>
<name>A0A5M9JDG9_MONFR</name>
<evidence type="ECO:0000313" key="1">
    <source>
        <dbReference type="EMBL" id="KAA8566403.1"/>
    </source>
</evidence>
<protein>
    <submittedName>
        <fullName evidence="1">Uncharacterized protein</fullName>
    </submittedName>
</protein>
<dbReference type="AlphaFoldDB" id="A0A5M9JDG9"/>
<sequence>MPYPSNTKPLHLSTAYNRYHHLSNPPSSLIHHSPNINYNMYNRKVSLLSNKLTAPPFFILSSSHLLLHGPIYTRSLIPNSRLSRVKYINVSSQIFMHQSLPLQQQQ</sequence>
<proteinExistence type="predicted"/>
<evidence type="ECO:0000313" key="2">
    <source>
        <dbReference type="Proteomes" id="UP000322873"/>
    </source>
</evidence>
<reference evidence="1 2" key="1">
    <citation type="submission" date="2019-06" db="EMBL/GenBank/DDBJ databases">
        <title>Genome Sequence of the Brown Rot Fungal Pathogen Monilinia fructicola.</title>
        <authorList>
            <person name="De Miccolis Angelini R.M."/>
            <person name="Landi L."/>
            <person name="Abate D."/>
            <person name="Pollastro S."/>
            <person name="Romanazzi G."/>
            <person name="Faretra F."/>
        </authorList>
    </citation>
    <scope>NUCLEOTIDE SEQUENCE [LARGE SCALE GENOMIC DNA]</scope>
    <source>
        <strain evidence="1 2">Mfrc123</strain>
    </source>
</reference>
<comment type="caution">
    <text evidence="1">The sequence shown here is derived from an EMBL/GenBank/DDBJ whole genome shotgun (WGS) entry which is preliminary data.</text>
</comment>
<gene>
    <name evidence="1" type="ORF">EYC84_008972</name>
</gene>
<keyword evidence="2" id="KW-1185">Reference proteome</keyword>
<dbReference type="Proteomes" id="UP000322873">
    <property type="component" value="Unassembled WGS sequence"/>
</dbReference>
<dbReference type="EMBL" id="VICG01000012">
    <property type="protein sequence ID" value="KAA8566403.1"/>
    <property type="molecule type" value="Genomic_DNA"/>
</dbReference>
<accession>A0A5M9JDG9</accession>